<dbReference type="SMART" id="SM01117">
    <property type="entry name" value="Cyt-b5"/>
    <property type="match status" value="1"/>
</dbReference>
<dbReference type="PROSITE" id="PS50255">
    <property type="entry name" value="CYTOCHROME_B5_2"/>
    <property type="match status" value="1"/>
</dbReference>
<organism evidence="17">
    <name type="scientific">Salvia splendens</name>
    <name type="common">Scarlet sage</name>
    <dbReference type="NCBI Taxonomy" id="180675"/>
    <lineage>
        <taxon>Eukaryota</taxon>
        <taxon>Viridiplantae</taxon>
        <taxon>Streptophyta</taxon>
        <taxon>Embryophyta</taxon>
        <taxon>Tracheophyta</taxon>
        <taxon>Spermatophyta</taxon>
        <taxon>Magnoliopsida</taxon>
        <taxon>eudicotyledons</taxon>
        <taxon>Gunneridae</taxon>
        <taxon>Pentapetalae</taxon>
        <taxon>asterids</taxon>
        <taxon>lamiids</taxon>
        <taxon>Lamiales</taxon>
        <taxon>Lamiaceae</taxon>
        <taxon>Nepetoideae</taxon>
        <taxon>Mentheae</taxon>
        <taxon>Salviinae</taxon>
        <taxon>Salvia</taxon>
        <taxon>Salvia subgen. Calosphace</taxon>
        <taxon>core Calosphace</taxon>
    </lineage>
</organism>
<gene>
    <name evidence="17" type="ORF">SASPL_155389</name>
</gene>
<evidence type="ECO:0000256" key="11">
    <source>
        <dbReference type="ARBA" id="ARBA00023136"/>
    </source>
</evidence>
<dbReference type="InterPro" id="IPR001199">
    <property type="entry name" value="Cyt_B5-like_heme/steroid-bd"/>
</dbReference>
<dbReference type="Pfam" id="PF00173">
    <property type="entry name" value="Cyt-b5"/>
    <property type="match status" value="1"/>
</dbReference>
<evidence type="ECO:0000256" key="5">
    <source>
        <dbReference type="ARBA" id="ARBA00022723"/>
    </source>
</evidence>
<name>A0A8X8YZL0_SALSN</name>
<feature type="domain" description="Cytochrome b5 heme-binding" evidence="16">
    <location>
        <begin position="2"/>
        <end position="78"/>
    </location>
</feature>
<evidence type="ECO:0000256" key="6">
    <source>
        <dbReference type="ARBA" id="ARBA00022824"/>
    </source>
</evidence>
<comment type="caution">
    <text evidence="17">The sequence shown here is derived from an EMBL/GenBank/DDBJ whole genome shotgun (WGS) entry which is preliminary data.</text>
</comment>
<comment type="subcellular location">
    <subcellularLocation>
        <location evidence="1">Endoplasmic reticulum membrane</location>
        <topology evidence="1">Single-pass membrane protein</topology>
        <orientation evidence="1">Cytoplasmic side</orientation>
    </subcellularLocation>
    <subcellularLocation>
        <location evidence="12">Microsome membrane</location>
        <topology evidence="12">Single-pass membrane protein</topology>
        <orientation evidence="12">Cytoplasmic side</orientation>
    </subcellularLocation>
</comment>
<keyword evidence="3 14" id="KW-0349">Heme</keyword>
<evidence type="ECO:0000256" key="13">
    <source>
        <dbReference type="ARBA" id="ARBA00038168"/>
    </source>
</evidence>
<evidence type="ECO:0000256" key="12">
    <source>
        <dbReference type="ARBA" id="ARBA00037877"/>
    </source>
</evidence>
<keyword evidence="4" id="KW-0812">Transmembrane</keyword>
<evidence type="ECO:0000256" key="15">
    <source>
        <dbReference type="SAM" id="MobiDB-lite"/>
    </source>
</evidence>
<dbReference type="InterPro" id="IPR036400">
    <property type="entry name" value="Cyt_B5-like_heme/steroid_sf"/>
</dbReference>
<dbReference type="AlphaFoldDB" id="A0A8X8YZL0"/>
<evidence type="ECO:0000256" key="10">
    <source>
        <dbReference type="ARBA" id="ARBA00023004"/>
    </source>
</evidence>
<protein>
    <recommendedName>
        <fullName evidence="16">Cytochrome b5 heme-binding domain-containing protein</fullName>
    </recommendedName>
</protein>
<evidence type="ECO:0000313" key="18">
    <source>
        <dbReference type="Proteomes" id="UP000298416"/>
    </source>
</evidence>
<keyword evidence="18" id="KW-1185">Reference proteome</keyword>
<dbReference type="InterPro" id="IPR018506">
    <property type="entry name" value="Cyt_B5_heme-BS"/>
</dbReference>
<keyword evidence="11" id="KW-0472">Membrane</keyword>
<dbReference type="InterPro" id="IPR050668">
    <property type="entry name" value="Cytochrome_b5"/>
</dbReference>
<feature type="compositionally biased region" description="Basic and acidic residues" evidence="15">
    <location>
        <begin position="168"/>
        <end position="179"/>
    </location>
</feature>
<comment type="similarity">
    <text evidence="13 14">Belongs to the cytochrome b5 family.</text>
</comment>
<sequence>MSKVFTLAELSEHTTNKDCWLLIGGKVYDVTKFLDDHPGGDEVLLQSTGKDATDDFEDVGHSSTARAMLDEYYVGDIDSSTIPSKASTTYAPPKQAQLNQDKSSGTALPQPDFFLMLHHTFDKVMKDNMHRFQQSLDCPLHPRAEPSPRNDHERSTTYRHDHHNHRSNQHEEIYSRKPTAYDHNRINNNITCDEGSSYKEMFYESWEEMRRRLEYEREGSPLEIQRPIHELVVVRRALPSLRKAGSGRRKLDLKVSFSSPVIIPVSQRGTPVHDREYLSIV</sequence>
<keyword evidence="7" id="KW-0492">Microsome</keyword>
<evidence type="ECO:0000256" key="1">
    <source>
        <dbReference type="ARBA" id="ARBA00004131"/>
    </source>
</evidence>
<feature type="region of interest" description="Disordered" evidence="15">
    <location>
        <begin position="138"/>
        <end position="179"/>
    </location>
</feature>
<keyword evidence="8" id="KW-0249">Electron transport</keyword>
<dbReference type="PANTHER" id="PTHR19359:SF129">
    <property type="entry name" value="CYTOCHROME B5 ISOFORM B"/>
    <property type="match status" value="1"/>
</dbReference>
<feature type="region of interest" description="Disordered" evidence="15">
    <location>
        <begin position="83"/>
        <end position="105"/>
    </location>
</feature>
<dbReference type="SUPFAM" id="SSF55856">
    <property type="entry name" value="Cytochrome b5-like heme/steroid binding domain"/>
    <property type="match status" value="1"/>
</dbReference>
<dbReference type="PRINTS" id="PR00363">
    <property type="entry name" value="CYTOCHROMEB5"/>
</dbReference>
<evidence type="ECO:0000256" key="4">
    <source>
        <dbReference type="ARBA" id="ARBA00022692"/>
    </source>
</evidence>
<proteinExistence type="inferred from homology"/>
<feature type="compositionally biased region" description="Basic and acidic residues" evidence="15">
    <location>
        <begin position="140"/>
        <end position="159"/>
    </location>
</feature>
<reference evidence="17" key="1">
    <citation type="submission" date="2018-01" db="EMBL/GenBank/DDBJ databases">
        <authorList>
            <person name="Mao J.F."/>
        </authorList>
    </citation>
    <scope>NUCLEOTIDE SEQUENCE</scope>
    <source>
        <strain evidence="17">Huo1</strain>
        <tissue evidence="17">Leaf</tissue>
    </source>
</reference>
<keyword evidence="10 14" id="KW-0408">Iron</keyword>
<evidence type="ECO:0000313" key="17">
    <source>
        <dbReference type="EMBL" id="KAG6386486.1"/>
    </source>
</evidence>
<dbReference type="GO" id="GO:0005789">
    <property type="term" value="C:endoplasmic reticulum membrane"/>
    <property type="evidence" value="ECO:0007669"/>
    <property type="project" value="UniProtKB-SubCell"/>
</dbReference>
<evidence type="ECO:0000256" key="2">
    <source>
        <dbReference type="ARBA" id="ARBA00022448"/>
    </source>
</evidence>
<dbReference type="Proteomes" id="UP000298416">
    <property type="component" value="Unassembled WGS sequence"/>
</dbReference>
<dbReference type="PROSITE" id="PS00191">
    <property type="entry name" value="CYTOCHROME_B5_1"/>
    <property type="match status" value="1"/>
</dbReference>
<evidence type="ECO:0000256" key="7">
    <source>
        <dbReference type="ARBA" id="ARBA00022848"/>
    </source>
</evidence>
<evidence type="ECO:0000259" key="16">
    <source>
        <dbReference type="PROSITE" id="PS50255"/>
    </source>
</evidence>
<dbReference type="FunFam" id="3.10.120.10:FF:000002">
    <property type="entry name" value="Cytochrome b5 type B"/>
    <property type="match status" value="1"/>
</dbReference>
<evidence type="ECO:0000256" key="8">
    <source>
        <dbReference type="ARBA" id="ARBA00022982"/>
    </source>
</evidence>
<dbReference type="GO" id="GO:0046872">
    <property type="term" value="F:metal ion binding"/>
    <property type="evidence" value="ECO:0007669"/>
    <property type="project" value="UniProtKB-UniRule"/>
</dbReference>
<evidence type="ECO:0000256" key="14">
    <source>
        <dbReference type="RuleBase" id="RU362121"/>
    </source>
</evidence>
<keyword evidence="5 14" id="KW-0479">Metal-binding</keyword>
<dbReference type="PANTHER" id="PTHR19359">
    <property type="entry name" value="CYTOCHROME B5"/>
    <property type="match status" value="1"/>
</dbReference>
<evidence type="ECO:0000256" key="9">
    <source>
        <dbReference type="ARBA" id="ARBA00022989"/>
    </source>
</evidence>
<keyword evidence="2" id="KW-0813">Transport</keyword>
<dbReference type="EMBL" id="PNBA02000022">
    <property type="protein sequence ID" value="KAG6386486.1"/>
    <property type="molecule type" value="Genomic_DNA"/>
</dbReference>
<dbReference type="Gene3D" id="3.10.120.10">
    <property type="entry name" value="Cytochrome b5-like heme/steroid binding domain"/>
    <property type="match status" value="1"/>
</dbReference>
<dbReference type="GO" id="GO:0020037">
    <property type="term" value="F:heme binding"/>
    <property type="evidence" value="ECO:0007669"/>
    <property type="project" value="UniProtKB-UniRule"/>
</dbReference>
<evidence type="ECO:0000256" key="3">
    <source>
        <dbReference type="ARBA" id="ARBA00022617"/>
    </source>
</evidence>
<accession>A0A8X8YZL0</accession>
<keyword evidence="9" id="KW-1133">Transmembrane helix</keyword>
<keyword evidence="6" id="KW-0256">Endoplasmic reticulum</keyword>
<reference evidence="17" key="2">
    <citation type="submission" date="2020-08" db="EMBL/GenBank/DDBJ databases">
        <title>Plant Genome Project.</title>
        <authorList>
            <person name="Zhang R.-G."/>
        </authorList>
    </citation>
    <scope>NUCLEOTIDE SEQUENCE</scope>
    <source>
        <strain evidence="17">Huo1</strain>
        <tissue evidence="17">Leaf</tissue>
    </source>
</reference>